<name>A0A151XXI4_9GAMM</name>
<keyword evidence="3" id="KW-1185">Reference proteome</keyword>
<proteinExistence type="predicted"/>
<dbReference type="InterPro" id="IPR023829">
    <property type="entry name" value="PGA_PgaD"/>
</dbReference>
<feature type="transmembrane region" description="Helical" evidence="1">
    <location>
        <begin position="86"/>
        <end position="110"/>
    </location>
</feature>
<organism evidence="2 3">
    <name type="scientific">Acinetobacter pragensis</name>
    <dbReference type="NCBI Taxonomy" id="1806892"/>
    <lineage>
        <taxon>Bacteria</taxon>
        <taxon>Pseudomonadati</taxon>
        <taxon>Pseudomonadota</taxon>
        <taxon>Gammaproteobacteria</taxon>
        <taxon>Moraxellales</taxon>
        <taxon>Moraxellaceae</taxon>
        <taxon>Acinetobacter</taxon>
    </lineage>
</organism>
<reference evidence="2 3" key="1">
    <citation type="submission" date="2016-03" db="EMBL/GenBank/DDBJ databases">
        <title>Acinetobacter genomospecies 28 strain ANC 4149.</title>
        <authorList>
            <person name="Radolfova-Krizova L."/>
            <person name="Nemec A."/>
        </authorList>
    </citation>
    <scope>NUCLEOTIDE SEQUENCE [LARGE SCALE GENOMIC DNA]</scope>
    <source>
        <strain evidence="2 3">ANC 4149</strain>
    </source>
</reference>
<accession>A0A151XXI4</accession>
<keyword evidence="1" id="KW-0472">Membrane</keyword>
<evidence type="ECO:0000313" key="2">
    <source>
        <dbReference type="EMBL" id="KYQ70541.1"/>
    </source>
</evidence>
<dbReference type="Proteomes" id="UP000076276">
    <property type="component" value="Unassembled WGS sequence"/>
</dbReference>
<dbReference type="Pfam" id="PF13994">
    <property type="entry name" value="PgaD"/>
    <property type="match status" value="1"/>
</dbReference>
<dbReference type="EMBL" id="LUAW01000067">
    <property type="protein sequence ID" value="KYQ70541.1"/>
    <property type="molecule type" value="Genomic_DNA"/>
</dbReference>
<dbReference type="GO" id="GO:0043709">
    <property type="term" value="P:cell adhesion involved in single-species biofilm formation"/>
    <property type="evidence" value="ECO:0007669"/>
    <property type="project" value="InterPro"/>
</dbReference>
<dbReference type="AlphaFoldDB" id="A0A151XXI4"/>
<feature type="transmembrane region" description="Helical" evidence="1">
    <location>
        <begin position="40"/>
        <end position="66"/>
    </location>
</feature>
<gene>
    <name evidence="2" type="ORF">AZH43_04270</name>
</gene>
<protein>
    <submittedName>
        <fullName evidence="2">Poly-beta-1,6-N-acetyl-D-glucosamine biosynthesis protein PgaD</fullName>
    </submittedName>
</protein>
<keyword evidence="1" id="KW-0812">Transmembrane</keyword>
<keyword evidence="1" id="KW-1133">Transmembrane helix</keyword>
<sequence>MNNLAQKPDDAEFQIIKDLSLLELPEYIDKPEYVRRKSAGYGLMAIGWVLWMWLFLPVLTLLFWWFEGTVVYTQVVEQTQPMTSISVLKLMVCIGIFISALFIWASYNWVRFHGEDRRQSPENIDDEGLARSFNIQPHEIVQMRQSKNITLHYSEKGQLEDYQINA</sequence>
<dbReference type="NCBIfam" id="TIGR03940">
    <property type="entry name" value="PGA_PgaD"/>
    <property type="match status" value="1"/>
</dbReference>
<evidence type="ECO:0000256" key="1">
    <source>
        <dbReference type="SAM" id="Phobius"/>
    </source>
</evidence>
<comment type="caution">
    <text evidence="2">The sequence shown here is derived from an EMBL/GenBank/DDBJ whole genome shotgun (WGS) entry which is preliminary data.</text>
</comment>
<evidence type="ECO:0000313" key="3">
    <source>
        <dbReference type="Proteomes" id="UP000076276"/>
    </source>
</evidence>
<dbReference type="STRING" id="1806892.AZH43_04270"/>